<dbReference type="GO" id="GO:0006508">
    <property type="term" value="P:proteolysis"/>
    <property type="evidence" value="ECO:0007669"/>
    <property type="project" value="UniProtKB-KW"/>
</dbReference>
<keyword evidence="9" id="KW-0378">Hydrolase</keyword>
<dbReference type="SUPFAM" id="SSF144091">
    <property type="entry name" value="Rhomboid-like"/>
    <property type="match status" value="1"/>
</dbReference>
<keyword evidence="4 7" id="KW-0812">Transmembrane</keyword>
<comment type="caution">
    <text evidence="9">The sequence shown here is derived from an EMBL/GenBank/DDBJ whole genome shotgun (WGS) entry which is preliminary data.</text>
</comment>
<name>A0ABS4JSJ9_9FIRM</name>
<feature type="domain" description="Peptidase S54 rhomboid" evidence="8">
    <location>
        <begin position="67"/>
        <end position="221"/>
    </location>
</feature>
<dbReference type="GO" id="GO:0008233">
    <property type="term" value="F:peptidase activity"/>
    <property type="evidence" value="ECO:0007669"/>
    <property type="project" value="UniProtKB-KW"/>
</dbReference>
<dbReference type="Proteomes" id="UP001519289">
    <property type="component" value="Unassembled WGS sequence"/>
</dbReference>
<keyword evidence="2" id="KW-1003">Cell membrane</keyword>
<evidence type="ECO:0000256" key="6">
    <source>
        <dbReference type="ARBA" id="ARBA00023136"/>
    </source>
</evidence>
<evidence type="ECO:0000313" key="10">
    <source>
        <dbReference type="Proteomes" id="UP001519289"/>
    </source>
</evidence>
<evidence type="ECO:0000256" key="4">
    <source>
        <dbReference type="ARBA" id="ARBA00022692"/>
    </source>
</evidence>
<evidence type="ECO:0000313" key="9">
    <source>
        <dbReference type="EMBL" id="MBP2018490.1"/>
    </source>
</evidence>
<dbReference type="InterPro" id="IPR022764">
    <property type="entry name" value="Peptidase_S54_rhomboid_dom"/>
</dbReference>
<keyword evidence="5 7" id="KW-1133">Transmembrane helix</keyword>
<evidence type="ECO:0000259" key="8">
    <source>
        <dbReference type="Pfam" id="PF01694"/>
    </source>
</evidence>
<feature type="transmembrane region" description="Helical" evidence="7">
    <location>
        <begin position="54"/>
        <end position="72"/>
    </location>
</feature>
<keyword evidence="3" id="KW-0997">Cell inner membrane</keyword>
<evidence type="ECO:0000256" key="3">
    <source>
        <dbReference type="ARBA" id="ARBA00022519"/>
    </source>
</evidence>
<gene>
    <name evidence="9" type="ORF">J2Z79_001901</name>
</gene>
<feature type="transmembrane region" description="Helical" evidence="7">
    <location>
        <begin position="161"/>
        <end position="182"/>
    </location>
</feature>
<feature type="transmembrane region" description="Helical" evidence="7">
    <location>
        <begin position="130"/>
        <end position="149"/>
    </location>
</feature>
<feature type="transmembrane region" description="Helical" evidence="7">
    <location>
        <begin position="106"/>
        <end position="124"/>
    </location>
</feature>
<dbReference type="Gene3D" id="1.20.1540.10">
    <property type="entry name" value="Rhomboid-like"/>
    <property type="match status" value="1"/>
</dbReference>
<keyword evidence="9" id="KW-0645">Protease</keyword>
<evidence type="ECO:0000256" key="2">
    <source>
        <dbReference type="ARBA" id="ARBA00022475"/>
    </source>
</evidence>
<dbReference type="PANTHER" id="PTHR43066:SF26">
    <property type="entry name" value="RHOMBOID PROTEASE GLPG"/>
    <property type="match status" value="1"/>
</dbReference>
<dbReference type="PANTHER" id="PTHR43066">
    <property type="entry name" value="RHOMBOID-RELATED PROTEIN"/>
    <property type="match status" value="1"/>
</dbReference>
<keyword evidence="10" id="KW-1185">Reference proteome</keyword>
<dbReference type="Pfam" id="PF01694">
    <property type="entry name" value="Rhomboid"/>
    <property type="match status" value="1"/>
</dbReference>
<protein>
    <submittedName>
        <fullName evidence="9">Membrane associated rhomboid family serine protease</fullName>
    </submittedName>
</protein>
<evidence type="ECO:0000256" key="5">
    <source>
        <dbReference type="ARBA" id="ARBA00022989"/>
    </source>
</evidence>
<sequence length="230" mass="25072">MVLPLRDSPRVRNRPWVNWALLAANIGIFLLEVGSPAVGEWLVETFALRPTELLSLPAWAALGGWPLVTLFASPFLHGSWGHVLGNMLYLWVFGDNIEERLGHRRYLVFYLLCAALSGIAHAVANPTSDVPTIGASGAVAGVLGGYIFSYPRARILTLVPVGYLVPAVRVPAWIFLGLWFLVQLASGLAPIWLHDLVQNVAFWAHINGFLSGVALAQILAPRRPVENRGG</sequence>
<evidence type="ECO:0000256" key="1">
    <source>
        <dbReference type="ARBA" id="ARBA00004141"/>
    </source>
</evidence>
<feature type="transmembrane region" description="Helical" evidence="7">
    <location>
        <begin position="20"/>
        <end position="42"/>
    </location>
</feature>
<keyword evidence="6 7" id="KW-0472">Membrane</keyword>
<accession>A0ABS4JSJ9</accession>
<proteinExistence type="predicted"/>
<comment type="subcellular location">
    <subcellularLocation>
        <location evidence="1">Membrane</location>
        <topology evidence="1">Multi-pass membrane protein</topology>
    </subcellularLocation>
</comment>
<organism evidence="9 10">
    <name type="scientific">Symbiobacterium terraclitae</name>
    <dbReference type="NCBI Taxonomy" id="557451"/>
    <lineage>
        <taxon>Bacteria</taxon>
        <taxon>Bacillati</taxon>
        <taxon>Bacillota</taxon>
        <taxon>Clostridia</taxon>
        <taxon>Eubacteriales</taxon>
        <taxon>Symbiobacteriaceae</taxon>
        <taxon>Symbiobacterium</taxon>
    </lineage>
</organism>
<evidence type="ECO:0000256" key="7">
    <source>
        <dbReference type="SAM" id="Phobius"/>
    </source>
</evidence>
<reference evidence="9 10" key="1">
    <citation type="submission" date="2021-03" db="EMBL/GenBank/DDBJ databases">
        <title>Genomic Encyclopedia of Type Strains, Phase IV (KMG-IV): sequencing the most valuable type-strain genomes for metagenomic binning, comparative biology and taxonomic classification.</title>
        <authorList>
            <person name="Goeker M."/>
        </authorList>
    </citation>
    <scope>NUCLEOTIDE SEQUENCE [LARGE SCALE GENOMIC DNA]</scope>
    <source>
        <strain evidence="9 10">DSM 27138</strain>
    </source>
</reference>
<dbReference type="RefSeq" id="WP_209466608.1">
    <property type="nucleotide sequence ID" value="NZ_JAGGLG010000013.1"/>
</dbReference>
<dbReference type="EMBL" id="JAGGLG010000013">
    <property type="protein sequence ID" value="MBP2018490.1"/>
    <property type="molecule type" value="Genomic_DNA"/>
</dbReference>
<dbReference type="InterPro" id="IPR035952">
    <property type="entry name" value="Rhomboid-like_sf"/>
</dbReference>
<feature type="transmembrane region" description="Helical" evidence="7">
    <location>
        <begin position="202"/>
        <end position="220"/>
    </location>
</feature>